<dbReference type="SUPFAM" id="SSF48264">
    <property type="entry name" value="Cytochrome P450"/>
    <property type="match status" value="1"/>
</dbReference>
<dbReference type="InterPro" id="IPR001128">
    <property type="entry name" value="Cyt_P450"/>
</dbReference>
<evidence type="ECO:0000256" key="3">
    <source>
        <dbReference type="ARBA" id="ARBA00022617"/>
    </source>
</evidence>
<keyword evidence="8" id="KW-0812">Transmembrane</keyword>
<evidence type="ECO:0000256" key="8">
    <source>
        <dbReference type="SAM" id="Phobius"/>
    </source>
</evidence>
<keyword evidence="3 6" id="KW-0349">Heme</keyword>
<accession>A0A517LES0</accession>
<evidence type="ECO:0000256" key="1">
    <source>
        <dbReference type="ARBA" id="ARBA00001971"/>
    </source>
</evidence>
<organism evidence="9 10">
    <name type="scientific">Venturia effusa</name>
    <dbReference type="NCBI Taxonomy" id="50376"/>
    <lineage>
        <taxon>Eukaryota</taxon>
        <taxon>Fungi</taxon>
        <taxon>Dikarya</taxon>
        <taxon>Ascomycota</taxon>
        <taxon>Pezizomycotina</taxon>
        <taxon>Dothideomycetes</taxon>
        <taxon>Pleosporomycetidae</taxon>
        <taxon>Venturiales</taxon>
        <taxon>Venturiaceae</taxon>
        <taxon>Venturia</taxon>
    </lineage>
</organism>
<evidence type="ECO:0000313" key="10">
    <source>
        <dbReference type="Proteomes" id="UP000316270"/>
    </source>
</evidence>
<evidence type="ECO:0000256" key="6">
    <source>
        <dbReference type="PIRSR" id="PIRSR602401-1"/>
    </source>
</evidence>
<dbReference type="CDD" id="cd11058">
    <property type="entry name" value="CYP60B-like"/>
    <property type="match status" value="1"/>
</dbReference>
<proteinExistence type="inferred from homology"/>
<dbReference type="STRING" id="50376.A0A517LES0"/>
<keyword evidence="7" id="KW-0560">Oxidoreductase</keyword>
<dbReference type="PRINTS" id="PR00385">
    <property type="entry name" value="P450"/>
</dbReference>
<evidence type="ECO:0000313" key="9">
    <source>
        <dbReference type="EMBL" id="QDS74140.1"/>
    </source>
</evidence>
<sequence length="561" mass="63624">MRLRPGPPPLHSYNIVLYPVWCIIYNLFFHPLRKFPGPKLAAATQLYTSYANCRGRPFQHLKALHDKYGEVVRVKPNELSFITDTIWRDVYMHRQGKPQMVKTNRDCFEEDPNLHNIISGDDDTHARHRRAVAHAFSDKALKAQEPLIQRYIDMLVDILRDEARKGGPFDIIERINWTSFDIIGDLAFGEPFGALASRQSHVWMTNFFKATQMGCVMNEILEFAGSWRDFLLRQVIVPLMVSNATMSDFATHKIEARLERGVGEKPDLMAYLLKHNDEGKGMSKREIVSTFNIIVVAGAETVGTALSGTLWLLMKNPSAMKKLKEELYAAFENDKDINLAKTYQLPYLNAVIQEALRAYATAANSLRRTVEPGGANISGYDVPGGTFVGMPHPVAYVSPRNFSEPKSFIPERWIDTSNPRFANDKRSVFRPFSAGPRNCVGQNLANSEIRMILARLVYNFDFELEDPGFDWADQGAKVIRMKPPLVVRAREVQHGVELSCVKDDCENGFSQVLLKVKEHRAEFMKAQHYPKARLIFPQSSAPEDTLSSVVDQSVTPGFKRE</sequence>
<dbReference type="GO" id="GO:0004497">
    <property type="term" value="F:monooxygenase activity"/>
    <property type="evidence" value="ECO:0007669"/>
    <property type="project" value="UniProtKB-KW"/>
</dbReference>
<dbReference type="InterPro" id="IPR017972">
    <property type="entry name" value="Cyt_P450_CS"/>
</dbReference>
<evidence type="ECO:0000256" key="7">
    <source>
        <dbReference type="RuleBase" id="RU000461"/>
    </source>
</evidence>
<comment type="similarity">
    <text evidence="2 7">Belongs to the cytochrome P450 family.</text>
</comment>
<keyword evidence="4 6" id="KW-0479">Metal-binding</keyword>
<feature type="binding site" description="axial binding residue" evidence="6">
    <location>
        <position position="439"/>
    </location>
    <ligand>
        <name>heme</name>
        <dbReference type="ChEBI" id="CHEBI:30413"/>
    </ligand>
    <ligandPart>
        <name>Fe</name>
        <dbReference type="ChEBI" id="CHEBI:18248"/>
    </ligandPart>
</feature>
<dbReference type="PANTHER" id="PTHR24305">
    <property type="entry name" value="CYTOCHROME P450"/>
    <property type="match status" value="1"/>
</dbReference>
<keyword evidence="8" id="KW-0472">Membrane</keyword>
<comment type="cofactor">
    <cofactor evidence="1 6">
        <name>heme</name>
        <dbReference type="ChEBI" id="CHEBI:30413"/>
    </cofactor>
</comment>
<gene>
    <name evidence="9" type="ORF">FKW77_001144</name>
</gene>
<dbReference type="PROSITE" id="PS00086">
    <property type="entry name" value="CYTOCHROME_P450"/>
    <property type="match status" value="1"/>
</dbReference>
<name>A0A517LES0_9PEZI</name>
<protein>
    <submittedName>
        <fullName evidence="9">Uncharacterized protein</fullName>
    </submittedName>
</protein>
<feature type="transmembrane region" description="Helical" evidence="8">
    <location>
        <begin position="12"/>
        <end position="29"/>
    </location>
</feature>
<keyword evidence="5 6" id="KW-0408">Iron</keyword>
<dbReference type="InterPro" id="IPR036396">
    <property type="entry name" value="Cyt_P450_sf"/>
</dbReference>
<dbReference type="PANTHER" id="PTHR24305:SF210">
    <property type="entry name" value="CYTOCHROME P450 MONOOXYGENASE ASQL-RELATED"/>
    <property type="match status" value="1"/>
</dbReference>
<evidence type="ECO:0000256" key="5">
    <source>
        <dbReference type="ARBA" id="ARBA00023004"/>
    </source>
</evidence>
<dbReference type="EMBL" id="CP042195">
    <property type="protein sequence ID" value="QDS74140.1"/>
    <property type="molecule type" value="Genomic_DNA"/>
</dbReference>
<dbReference type="GO" id="GO:0020037">
    <property type="term" value="F:heme binding"/>
    <property type="evidence" value="ECO:0007669"/>
    <property type="project" value="InterPro"/>
</dbReference>
<dbReference type="Proteomes" id="UP000316270">
    <property type="component" value="Chromosome 11"/>
</dbReference>
<dbReference type="GO" id="GO:0016705">
    <property type="term" value="F:oxidoreductase activity, acting on paired donors, with incorporation or reduction of molecular oxygen"/>
    <property type="evidence" value="ECO:0007669"/>
    <property type="project" value="InterPro"/>
</dbReference>
<dbReference type="Gene3D" id="1.10.630.10">
    <property type="entry name" value="Cytochrome P450"/>
    <property type="match status" value="1"/>
</dbReference>
<keyword evidence="7" id="KW-0503">Monooxygenase</keyword>
<dbReference type="InterPro" id="IPR050121">
    <property type="entry name" value="Cytochrome_P450_monoxygenase"/>
</dbReference>
<keyword evidence="8" id="KW-1133">Transmembrane helix</keyword>
<dbReference type="Pfam" id="PF00067">
    <property type="entry name" value="p450"/>
    <property type="match status" value="1"/>
</dbReference>
<dbReference type="InterPro" id="IPR002401">
    <property type="entry name" value="Cyt_P450_E_grp-I"/>
</dbReference>
<evidence type="ECO:0000256" key="4">
    <source>
        <dbReference type="ARBA" id="ARBA00022723"/>
    </source>
</evidence>
<feature type="transmembrane region" description="Helical" evidence="8">
    <location>
        <begin position="290"/>
        <end position="314"/>
    </location>
</feature>
<dbReference type="GO" id="GO:0005506">
    <property type="term" value="F:iron ion binding"/>
    <property type="evidence" value="ECO:0007669"/>
    <property type="project" value="InterPro"/>
</dbReference>
<evidence type="ECO:0000256" key="2">
    <source>
        <dbReference type="ARBA" id="ARBA00010617"/>
    </source>
</evidence>
<dbReference type="AlphaFoldDB" id="A0A517LES0"/>
<dbReference type="OrthoDB" id="1470350at2759"/>
<dbReference type="PRINTS" id="PR00463">
    <property type="entry name" value="EP450I"/>
</dbReference>
<reference evidence="9 10" key="1">
    <citation type="submission" date="2019-07" db="EMBL/GenBank/DDBJ databases">
        <title>Finished genome of Venturia effusa.</title>
        <authorList>
            <person name="Young C.A."/>
            <person name="Cox M.P."/>
            <person name="Ganley A.R.D."/>
            <person name="David W.J."/>
        </authorList>
    </citation>
    <scope>NUCLEOTIDE SEQUENCE [LARGE SCALE GENOMIC DNA]</scope>
    <source>
        <strain evidence="10">albino</strain>
    </source>
</reference>
<keyword evidence="10" id="KW-1185">Reference proteome</keyword>